<evidence type="ECO:0000313" key="3">
    <source>
        <dbReference type="Proteomes" id="UP001597307"/>
    </source>
</evidence>
<dbReference type="EMBL" id="JBHUGA010000041">
    <property type="protein sequence ID" value="MFD1847267.1"/>
    <property type="molecule type" value="Genomic_DNA"/>
</dbReference>
<organism evidence="2 3">
    <name type="scientific">Arthrobacter flavus</name>
    <dbReference type="NCBI Taxonomy" id="95172"/>
    <lineage>
        <taxon>Bacteria</taxon>
        <taxon>Bacillati</taxon>
        <taxon>Actinomycetota</taxon>
        <taxon>Actinomycetes</taxon>
        <taxon>Micrococcales</taxon>
        <taxon>Micrococcaceae</taxon>
        <taxon>Arthrobacter</taxon>
    </lineage>
</organism>
<reference evidence="3" key="1">
    <citation type="journal article" date="2019" name="Int. J. Syst. Evol. Microbiol.">
        <title>The Global Catalogue of Microorganisms (GCM) 10K type strain sequencing project: providing services to taxonomists for standard genome sequencing and annotation.</title>
        <authorList>
            <consortium name="The Broad Institute Genomics Platform"/>
            <consortium name="The Broad Institute Genome Sequencing Center for Infectious Disease"/>
            <person name="Wu L."/>
            <person name="Ma J."/>
        </authorList>
    </citation>
    <scope>NUCLEOTIDE SEQUENCE [LARGE SCALE GENOMIC DNA]</scope>
    <source>
        <strain evidence="3">JCM 11496</strain>
    </source>
</reference>
<accession>A0ABW4Q9A5</accession>
<comment type="caution">
    <text evidence="2">The sequence shown here is derived from an EMBL/GenBank/DDBJ whole genome shotgun (WGS) entry which is preliminary data.</text>
</comment>
<dbReference type="Proteomes" id="UP001597307">
    <property type="component" value="Unassembled WGS sequence"/>
</dbReference>
<gene>
    <name evidence="2" type="ORF">ACFSFX_11735</name>
</gene>
<keyword evidence="1" id="KW-0812">Transmembrane</keyword>
<evidence type="ECO:0000256" key="1">
    <source>
        <dbReference type="SAM" id="Phobius"/>
    </source>
</evidence>
<sequence length="68" mass="7105">MRRQSILWFASAVICCAAAVFIFAGRTMLAEAFDEGVYRTLVIVAYLALGGAAGSLAKAFSASDEPAS</sequence>
<feature type="transmembrane region" description="Helical" evidence="1">
    <location>
        <begin position="6"/>
        <end position="24"/>
    </location>
</feature>
<keyword evidence="1" id="KW-0472">Membrane</keyword>
<feature type="transmembrane region" description="Helical" evidence="1">
    <location>
        <begin position="36"/>
        <end position="57"/>
    </location>
</feature>
<keyword evidence="3" id="KW-1185">Reference proteome</keyword>
<name>A0ABW4Q9A5_9MICC</name>
<proteinExistence type="predicted"/>
<dbReference type="RefSeq" id="WP_343878738.1">
    <property type="nucleotide sequence ID" value="NZ_BAAAIJ010000026.1"/>
</dbReference>
<keyword evidence="1" id="KW-1133">Transmembrane helix</keyword>
<evidence type="ECO:0000313" key="2">
    <source>
        <dbReference type="EMBL" id="MFD1847267.1"/>
    </source>
</evidence>
<protein>
    <submittedName>
        <fullName evidence="2">Uncharacterized protein</fullName>
    </submittedName>
</protein>